<protein>
    <submittedName>
        <fullName evidence="1">Uncharacterized protein</fullName>
    </submittedName>
</protein>
<organism evidence="1">
    <name type="scientific">Klebsiella oxytoca</name>
    <dbReference type="NCBI Taxonomy" id="571"/>
    <lineage>
        <taxon>Bacteria</taxon>
        <taxon>Pseudomonadati</taxon>
        <taxon>Pseudomonadota</taxon>
        <taxon>Gammaproteobacteria</taxon>
        <taxon>Enterobacterales</taxon>
        <taxon>Enterobacteriaceae</taxon>
        <taxon>Klebsiella/Raoultella group</taxon>
        <taxon>Klebsiella</taxon>
    </lineage>
</organism>
<name>A0AAI9DTC9_KLEOX</name>
<dbReference type="AlphaFoldDB" id="A0AAI9DTC9"/>
<gene>
    <name evidence="1" type="ORF">RYF40_000599</name>
</gene>
<dbReference type="EMBL" id="ABNOCX020000001">
    <property type="protein sequence ID" value="EML7080197.1"/>
    <property type="molecule type" value="Genomic_DNA"/>
</dbReference>
<reference evidence="1" key="1">
    <citation type="submission" date="2024-02" db="EMBL/GenBank/DDBJ databases">
        <authorList>
            <consortium name="Clinical and Environmental Microbiology Branch: Whole genome sequencing antimicrobial resistance pathogens in the healthcare setting"/>
        </authorList>
    </citation>
    <scope>NUCLEOTIDE SEQUENCE</scope>
    <source>
        <strain evidence="1">2023BB-00086</strain>
    </source>
</reference>
<comment type="caution">
    <text evidence="1">The sequence shown here is derived from an EMBL/GenBank/DDBJ whole genome shotgun (WGS) entry which is preliminary data.</text>
</comment>
<sequence>MAIRSLLDRVIVETKVSITYTDANKNVYKTKIYINNDDELIKLIDDIAEKNKRERKESASHA</sequence>
<evidence type="ECO:0000313" key="1">
    <source>
        <dbReference type="EMBL" id="EML7080197.1"/>
    </source>
</evidence>
<accession>A0AAI9DTC9</accession>
<proteinExistence type="predicted"/>